<evidence type="ECO:0000313" key="5">
    <source>
        <dbReference type="Proteomes" id="UP000039324"/>
    </source>
</evidence>
<dbReference type="Proteomes" id="UP000290189">
    <property type="component" value="Unassembled WGS sequence"/>
</dbReference>
<reference evidence="4 6" key="2">
    <citation type="submission" date="2018-03" db="EMBL/GenBank/DDBJ databases">
        <authorList>
            <person name="Fogelqvist J."/>
        </authorList>
    </citation>
    <scope>NUCLEOTIDE SEQUENCE [LARGE SCALE GENOMIC DNA]</scope>
</reference>
<dbReference type="InterPro" id="IPR036181">
    <property type="entry name" value="MIT_dom_sf"/>
</dbReference>
<dbReference type="SUPFAM" id="SSF57850">
    <property type="entry name" value="RING/U-box"/>
    <property type="match status" value="1"/>
</dbReference>
<gene>
    <name evidence="3" type="ORF">PBRA_009016</name>
    <name evidence="4" type="ORF">PLBR_LOCUS7125</name>
</gene>
<dbReference type="InterPro" id="IPR007330">
    <property type="entry name" value="MIT_dom"/>
</dbReference>
<keyword evidence="4" id="KW-0496">Mitochondrion</keyword>
<evidence type="ECO:0000313" key="4">
    <source>
        <dbReference type="EMBL" id="SPQ99910.1"/>
    </source>
</evidence>
<reference evidence="3 5" key="1">
    <citation type="submission" date="2015-02" db="EMBL/GenBank/DDBJ databases">
        <authorList>
            <person name="Chooi Y.-H."/>
        </authorList>
    </citation>
    <scope>NUCLEOTIDE SEQUENCE [LARGE SCALE GENOMIC DNA]</scope>
    <source>
        <strain evidence="3">E3</strain>
    </source>
</reference>
<dbReference type="PROSITE" id="PS50089">
    <property type="entry name" value="ZF_RING_2"/>
    <property type="match status" value="1"/>
</dbReference>
<dbReference type="GO" id="GO:0008270">
    <property type="term" value="F:zinc ion binding"/>
    <property type="evidence" value="ECO:0007669"/>
    <property type="project" value="UniProtKB-KW"/>
</dbReference>
<geneLocation type="mitochondrion" evidence="4"/>
<keyword evidence="1" id="KW-0862">Zinc</keyword>
<dbReference type="InterPro" id="IPR001841">
    <property type="entry name" value="Znf_RING"/>
</dbReference>
<evidence type="ECO:0000313" key="6">
    <source>
        <dbReference type="Proteomes" id="UP000290189"/>
    </source>
</evidence>
<dbReference type="AlphaFoldDB" id="A0A0G4J4J3"/>
<dbReference type="InterPro" id="IPR013083">
    <property type="entry name" value="Znf_RING/FYVE/PHD"/>
</dbReference>
<dbReference type="Pfam" id="PF13920">
    <property type="entry name" value="zf-C3HC4_3"/>
    <property type="match status" value="1"/>
</dbReference>
<dbReference type="PANTHER" id="PTHR14879:SF5">
    <property type="entry name" value="RING-TYPE DOMAIN-CONTAINING PROTEIN"/>
    <property type="match status" value="1"/>
</dbReference>
<dbReference type="PANTHER" id="PTHR14879">
    <property type="entry name" value="CASPASE REGULATOR, RING FINGER DOMAIN-CONTAINING"/>
    <property type="match status" value="1"/>
</dbReference>
<keyword evidence="5" id="KW-1185">Reference proteome</keyword>
<dbReference type="STRING" id="37360.A0A0G4J4J3"/>
<dbReference type="InterPro" id="IPR051728">
    <property type="entry name" value="RING-FYVE_E3_ubiquitin-ligase"/>
</dbReference>
<dbReference type="OrthoDB" id="10251804at2759"/>
<keyword evidence="1" id="KW-0479">Metal-binding</keyword>
<dbReference type="Gene3D" id="1.20.58.80">
    <property type="entry name" value="Phosphotransferase system, lactose/cellobiose-type IIA subunit"/>
    <property type="match status" value="1"/>
</dbReference>
<dbReference type="SMART" id="SM00184">
    <property type="entry name" value="RING"/>
    <property type="match status" value="1"/>
</dbReference>
<sequence length="228" mass="24733">MSGTSGDLVRAQALAREAVALDSNGQYTLAAVKYREAALLMAGTPSLKTKRDTYERRSRLLTSMFVKRESLPVVAAQGIAVISQAIALDNADHPENRPIALQLYLNGIDLLIQGLQSASLPANCVCRQTLAQRIDIYMKRAEIVRSLIDQSGQQRAAPESPSAPPAVGTDIGSMHMCVVCLDRDIDTVMLDCGHSALCSRCAADIMKLDSLCVICRQGIKEIKRIYIS</sequence>
<dbReference type="EMBL" id="CDSF01000127">
    <property type="protein sequence ID" value="CEP02432.1"/>
    <property type="molecule type" value="Genomic_DNA"/>
</dbReference>
<dbReference type="SUPFAM" id="SSF116846">
    <property type="entry name" value="MIT domain"/>
    <property type="match status" value="2"/>
</dbReference>
<organism evidence="3 5">
    <name type="scientific">Plasmodiophora brassicae</name>
    <name type="common">Clubroot disease agent</name>
    <dbReference type="NCBI Taxonomy" id="37360"/>
    <lineage>
        <taxon>Eukaryota</taxon>
        <taxon>Sar</taxon>
        <taxon>Rhizaria</taxon>
        <taxon>Endomyxa</taxon>
        <taxon>Phytomyxea</taxon>
        <taxon>Plasmodiophorida</taxon>
        <taxon>Plasmodiophoridae</taxon>
        <taxon>Plasmodiophora</taxon>
    </lineage>
</organism>
<dbReference type="SMART" id="SM00745">
    <property type="entry name" value="MIT"/>
    <property type="match status" value="1"/>
</dbReference>
<feature type="domain" description="RING-type" evidence="2">
    <location>
        <begin position="177"/>
        <end position="216"/>
    </location>
</feature>
<protein>
    <recommendedName>
        <fullName evidence="2">RING-type domain-containing protein</fullName>
    </recommendedName>
</protein>
<dbReference type="EMBL" id="OVEO01000013">
    <property type="protein sequence ID" value="SPQ99910.1"/>
    <property type="molecule type" value="Genomic_DNA"/>
</dbReference>
<proteinExistence type="predicted"/>
<name>A0A0G4J4J3_PLABS</name>
<dbReference type="Gene3D" id="3.30.40.10">
    <property type="entry name" value="Zinc/RING finger domain, C3HC4 (zinc finger)"/>
    <property type="match status" value="1"/>
</dbReference>
<dbReference type="Proteomes" id="UP000039324">
    <property type="component" value="Unassembled WGS sequence"/>
</dbReference>
<accession>A0A0G4J4J3</accession>
<evidence type="ECO:0000256" key="1">
    <source>
        <dbReference type="PROSITE-ProRule" id="PRU00175"/>
    </source>
</evidence>
<dbReference type="Pfam" id="PF04212">
    <property type="entry name" value="MIT"/>
    <property type="match status" value="1"/>
</dbReference>
<keyword evidence="1" id="KW-0863">Zinc-finger</keyword>
<evidence type="ECO:0000259" key="2">
    <source>
        <dbReference type="PROSITE" id="PS50089"/>
    </source>
</evidence>
<evidence type="ECO:0000313" key="3">
    <source>
        <dbReference type="EMBL" id="CEP02432.1"/>
    </source>
</evidence>